<dbReference type="InterPro" id="IPR018060">
    <property type="entry name" value="HTH_AraC"/>
</dbReference>
<dbReference type="Pfam" id="PF12833">
    <property type="entry name" value="HTH_18"/>
    <property type="match status" value="1"/>
</dbReference>
<dbReference type="SMART" id="SM00342">
    <property type="entry name" value="HTH_ARAC"/>
    <property type="match status" value="1"/>
</dbReference>
<evidence type="ECO:0000256" key="2">
    <source>
        <dbReference type="ARBA" id="ARBA00023125"/>
    </source>
</evidence>
<dbReference type="RefSeq" id="WP_188772999.1">
    <property type="nucleotide sequence ID" value="NZ_BMHK01000043.1"/>
</dbReference>
<dbReference type="PANTHER" id="PTHR46796">
    <property type="entry name" value="HTH-TYPE TRANSCRIPTIONAL ACTIVATOR RHAS-RELATED"/>
    <property type="match status" value="1"/>
</dbReference>
<keyword evidence="1" id="KW-0805">Transcription regulation</keyword>
<organism evidence="5 6">
    <name type="scientific">Novosphingobium endophyticum</name>
    <dbReference type="NCBI Taxonomy" id="1955250"/>
    <lineage>
        <taxon>Bacteria</taxon>
        <taxon>Pseudomonadati</taxon>
        <taxon>Pseudomonadota</taxon>
        <taxon>Alphaproteobacteria</taxon>
        <taxon>Sphingomonadales</taxon>
        <taxon>Sphingomonadaceae</taxon>
        <taxon>Novosphingobium</taxon>
    </lineage>
</organism>
<dbReference type="EMBL" id="BMHK01000043">
    <property type="protein sequence ID" value="GGC14405.1"/>
    <property type="molecule type" value="Genomic_DNA"/>
</dbReference>
<evidence type="ECO:0000256" key="3">
    <source>
        <dbReference type="ARBA" id="ARBA00023163"/>
    </source>
</evidence>
<keyword evidence="6" id="KW-1185">Reference proteome</keyword>
<feature type="domain" description="HTH araC/xylS-type" evidence="4">
    <location>
        <begin position="201"/>
        <end position="301"/>
    </location>
</feature>
<dbReference type="InterPro" id="IPR020449">
    <property type="entry name" value="Tscrpt_reg_AraC-type_HTH"/>
</dbReference>
<reference evidence="5" key="1">
    <citation type="journal article" date="2014" name="Int. J. Syst. Evol. Microbiol.">
        <title>Complete genome sequence of Corynebacterium casei LMG S-19264T (=DSM 44701T), isolated from a smear-ripened cheese.</title>
        <authorList>
            <consortium name="US DOE Joint Genome Institute (JGI-PGF)"/>
            <person name="Walter F."/>
            <person name="Albersmeier A."/>
            <person name="Kalinowski J."/>
            <person name="Ruckert C."/>
        </authorList>
    </citation>
    <scope>NUCLEOTIDE SEQUENCE</scope>
    <source>
        <strain evidence="5">CGMCC 1.15095</strain>
    </source>
</reference>
<sequence>MSSEETLARLASFGAKTELPSGERSATVKVEAELQLSGAHVWLVQLDHERPDEHMFLRPDQYWVDLCLIPRRPNARARYVNLWGPHRFSNMGSIIALPPKFKLHLKSEGGKHISLICALEADLVDRWLPAQFEWTDRRLEACLNVSNATVRSLLLNLAHEMRHPDVGTRELCQSITQMMSIELARNLIAMDEPTEHGGLAAWRLRIIDERLARPGKWPTLSELALDCGVSVRHLTRGFRTSRGCSIGDYLAQQRIDAAKRRLATDESIKSVALSTGFSSQSTFTYSFRRATGVTPHEYRKRVLRAVKEGPPRK</sequence>
<gene>
    <name evidence="5" type="ORF">GCM10011494_36550</name>
</gene>
<keyword evidence="2" id="KW-0238">DNA-binding</keyword>
<dbReference type="PRINTS" id="PR00032">
    <property type="entry name" value="HTHARAC"/>
</dbReference>
<evidence type="ECO:0000256" key="1">
    <source>
        <dbReference type="ARBA" id="ARBA00023015"/>
    </source>
</evidence>
<evidence type="ECO:0000313" key="6">
    <source>
        <dbReference type="Proteomes" id="UP000608154"/>
    </source>
</evidence>
<dbReference type="InterPro" id="IPR050204">
    <property type="entry name" value="AraC_XylS_family_regulators"/>
</dbReference>
<dbReference type="PROSITE" id="PS01124">
    <property type="entry name" value="HTH_ARAC_FAMILY_2"/>
    <property type="match status" value="1"/>
</dbReference>
<dbReference type="Proteomes" id="UP000608154">
    <property type="component" value="Unassembled WGS sequence"/>
</dbReference>
<dbReference type="InterPro" id="IPR018062">
    <property type="entry name" value="HTH_AraC-typ_CS"/>
</dbReference>
<comment type="caution">
    <text evidence="5">The sequence shown here is derived from an EMBL/GenBank/DDBJ whole genome shotgun (WGS) entry which is preliminary data.</text>
</comment>
<protein>
    <recommendedName>
        <fullName evidence="4">HTH araC/xylS-type domain-containing protein</fullName>
    </recommendedName>
</protein>
<proteinExistence type="predicted"/>
<reference evidence="5" key="2">
    <citation type="submission" date="2020-09" db="EMBL/GenBank/DDBJ databases">
        <authorList>
            <person name="Sun Q."/>
            <person name="Zhou Y."/>
        </authorList>
    </citation>
    <scope>NUCLEOTIDE SEQUENCE</scope>
    <source>
        <strain evidence="5">CGMCC 1.15095</strain>
    </source>
</reference>
<evidence type="ECO:0000313" key="5">
    <source>
        <dbReference type="EMBL" id="GGC14405.1"/>
    </source>
</evidence>
<dbReference type="InterPro" id="IPR009057">
    <property type="entry name" value="Homeodomain-like_sf"/>
</dbReference>
<dbReference type="PROSITE" id="PS00041">
    <property type="entry name" value="HTH_ARAC_FAMILY_1"/>
    <property type="match status" value="1"/>
</dbReference>
<evidence type="ECO:0000259" key="4">
    <source>
        <dbReference type="PROSITE" id="PS01124"/>
    </source>
</evidence>
<dbReference type="Gene3D" id="1.10.10.60">
    <property type="entry name" value="Homeodomain-like"/>
    <property type="match status" value="2"/>
</dbReference>
<dbReference type="GO" id="GO:0003700">
    <property type="term" value="F:DNA-binding transcription factor activity"/>
    <property type="evidence" value="ECO:0007669"/>
    <property type="project" value="InterPro"/>
</dbReference>
<dbReference type="AlphaFoldDB" id="A0A916X687"/>
<name>A0A916X687_9SPHN</name>
<keyword evidence="3" id="KW-0804">Transcription</keyword>
<dbReference type="SUPFAM" id="SSF46689">
    <property type="entry name" value="Homeodomain-like"/>
    <property type="match status" value="1"/>
</dbReference>
<dbReference type="GO" id="GO:0043565">
    <property type="term" value="F:sequence-specific DNA binding"/>
    <property type="evidence" value="ECO:0007669"/>
    <property type="project" value="InterPro"/>
</dbReference>
<accession>A0A916X687</accession>